<dbReference type="InterPro" id="IPR010998">
    <property type="entry name" value="Integrase_recombinase_N"/>
</dbReference>
<dbReference type="InterPro" id="IPR011010">
    <property type="entry name" value="DNA_brk_join_enz"/>
</dbReference>
<dbReference type="InterPro" id="IPR013762">
    <property type="entry name" value="Integrase-like_cat_sf"/>
</dbReference>
<keyword evidence="1" id="KW-0229">DNA integration</keyword>
<dbReference type="SUPFAM" id="SSF56349">
    <property type="entry name" value="DNA breaking-rejoining enzymes"/>
    <property type="match status" value="1"/>
</dbReference>
<evidence type="ECO:0000259" key="5">
    <source>
        <dbReference type="PROSITE" id="PS51898"/>
    </source>
</evidence>
<evidence type="ECO:0000256" key="2">
    <source>
        <dbReference type="ARBA" id="ARBA00023125"/>
    </source>
</evidence>
<dbReference type="InterPro" id="IPR044068">
    <property type="entry name" value="CB"/>
</dbReference>
<dbReference type="GO" id="GO:0003677">
    <property type="term" value="F:DNA binding"/>
    <property type="evidence" value="ECO:0007669"/>
    <property type="project" value="UniProtKB-UniRule"/>
</dbReference>
<evidence type="ECO:0000256" key="1">
    <source>
        <dbReference type="ARBA" id="ARBA00022908"/>
    </source>
</evidence>
<dbReference type="PROSITE" id="PS51900">
    <property type="entry name" value="CB"/>
    <property type="match status" value="1"/>
</dbReference>
<organism evidence="7 8">
    <name type="scientific">Parabacteroides gordonii MS-1 = DSM 23371</name>
    <dbReference type="NCBI Taxonomy" id="1203610"/>
    <lineage>
        <taxon>Bacteria</taxon>
        <taxon>Pseudomonadati</taxon>
        <taxon>Bacteroidota</taxon>
        <taxon>Bacteroidia</taxon>
        <taxon>Bacteroidales</taxon>
        <taxon>Tannerellaceae</taxon>
        <taxon>Parabacteroides</taxon>
    </lineage>
</organism>
<dbReference type="Gene3D" id="1.10.443.10">
    <property type="entry name" value="Intergrase catalytic core"/>
    <property type="match status" value="1"/>
</dbReference>
<dbReference type="RefSeq" id="WP_028729800.1">
    <property type="nucleotide sequence ID" value="NZ_KE386764.1"/>
</dbReference>
<sequence>MISKLKAILRTDLGKKESDREYRIDLRVYFEGKQYKLSTNQYCREMYWDKSIGAPVKNIQNDLYQKKALQLEKFISNKKKDFEDYCRDRQYNNKPLLLDEIKLILKGGKANPLKSDKEITVEELFDLYLKTLEANNKKKNSIINIESSKRIVLAFIRNEYKRKVLASEVDRTFLLSFKTFMKNNLKNQKGTINKRLRNIRSAFLEAIRQGFPLINHVSEKGIITKDESDIIVLTEEEYARFKNVVLSSKARKGLILAKDLFIFACETGLRISDVRKLKWDEIMIKNNTLSLIQKKTENPVETALSNQAKAIIIKYQRKNRDKELVFDHLSENTIRKGVKEIANMANIKKNIKFHTSRHTFATNLAKNGMQESDIINLLGDSDARMARVYINITRKDSVNKHKELLKKKRKEREN</sequence>
<dbReference type="PATRIC" id="fig|1203610.3.peg.2686"/>
<dbReference type="GO" id="GO:0015074">
    <property type="term" value="P:DNA integration"/>
    <property type="evidence" value="ECO:0007669"/>
    <property type="project" value="UniProtKB-KW"/>
</dbReference>
<evidence type="ECO:0000313" key="7">
    <source>
        <dbReference type="EMBL" id="KKB55162.1"/>
    </source>
</evidence>
<feature type="domain" description="Tyr recombinase" evidence="5">
    <location>
        <begin position="228"/>
        <end position="402"/>
    </location>
</feature>
<dbReference type="Gene3D" id="1.10.150.130">
    <property type="match status" value="1"/>
</dbReference>
<dbReference type="PANTHER" id="PTHR30349">
    <property type="entry name" value="PHAGE INTEGRASE-RELATED"/>
    <property type="match status" value="1"/>
</dbReference>
<keyword evidence="2 4" id="KW-0238">DNA-binding</keyword>
<reference evidence="7 8" key="1">
    <citation type="submission" date="2013-04" db="EMBL/GenBank/DDBJ databases">
        <title>The Genome Sequence of Parabacteroides gordonii DSM 23371.</title>
        <authorList>
            <consortium name="The Broad Institute Genomics Platform"/>
            <person name="Earl A."/>
            <person name="Ward D."/>
            <person name="Feldgarden M."/>
            <person name="Gevers D."/>
            <person name="Martens E."/>
            <person name="Sakamoto M."/>
            <person name="Benno Y."/>
            <person name="Suzuki N."/>
            <person name="Matsunaga N."/>
            <person name="Koshihara K."/>
            <person name="Seki M."/>
            <person name="Komiya H."/>
            <person name="Walker B."/>
            <person name="Young S."/>
            <person name="Zeng Q."/>
            <person name="Gargeya S."/>
            <person name="Fitzgerald M."/>
            <person name="Haas B."/>
            <person name="Abouelleil A."/>
            <person name="Allen A.W."/>
            <person name="Alvarado L."/>
            <person name="Arachchi H.M."/>
            <person name="Berlin A.M."/>
            <person name="Chapman S.B."/>
            <person name="Gainer-Dewar J."/>
            <person name="Goldberg J."/>
            <person name="Griggs A."/>
            <person name="Gujja S."/>
            <person name="Hansen M."/>
            <person name="Howarth C."/>
            <person name="Imamovic A."/>
            <person name="Ireland A."/>
            <person name="Larimer J."/>
            <person name="McCowan C."/>
            <person name="Murphy C."/>
            <person name="Pearson M."/>
            <person name="Poon T.W."/>
            <person name="Priest M."/>
            <person name="Roberts A."/>
            <person name="Saif S."/>
            <person name="Shea T."/>
            <person name="Sisk P."/>
            <person name="Sykes S."/>
            <person name="Wortman J."/>
            <person name="Nusbaum C."/>
            <person name="Birren B."/>
        </authorList>
    </citation>
    <scope>NUCLEOTIDE SEQUENCE [LARGE SCALE GENOMIC DNA]</scope>
    <source>
        <strain evidence="7 8">MS-1</strain>
    </source>
</reference>
<dbReference type="STRING" id="1203610.HMPREF1536_02619"/>
<dbReference type="InterPro" id="IPR002104">
    <property type="entry name" value="Integrase_catalytic"/>
</dbReference>
<comment type="caution">
    <text evidence="7">The sequence shown here is derived from an EMBL/GenBank/DDBJ whole genome shotgun (WGS) entry which is preliminary data.</text>
</comment>
<evidence type="ECO:0000256" key="4">
    <source>
        <dbReference type="PROSITE-ProRule" id="PRU01248"/>
    </source>
</evidence>
<protein>
    <recommendedName>
        <fullName evidence="9">Tyr recombinase domain-containing protein</fullName>
    </recommendedName>
</protein>
<evidence type="ECO:0000256" key="3">
    <source>
        <dbReference type="ARBA" id="ARBA00023172"/>
    </source>
</evidence>
<dbReference type="AlphaFoldDB" id="A0A0F5JCJ5"/>
<dbReference type="PROSITE" id="PS51898">
    <property type="entry name" value="TYR_RECOMBINASE"/>
    <property type="match status" value="1"/>
</dbReference>
<proteinExistence type="predicted"/>
<dbReference type="Pfam" id="PF00589">
    <property type="entry name" value="Phage_integrase"/>
    <property type="match status" value="1"/>
</dbReference>
<dbReference type="InterPro" id="IPR050090">
    <property type="entry name" value="Tyrosine_recombinase_XerCD"/>
</dbReference>
<evidence type="ECO:0000259" key="6">
    <source>
        <dbReference type="PROSITE" id="PS51900"/>
    </source>
</evidence>
<dbReference type="GO" id="GO:0006310">
    <property type="term" value="P:DNA recombination"/>
    <property type="evidence" value="ECO:0007669"/>
    <property type="project" value="UniProtKB-KW"/>
</dbReference>
<dbReference type="Pfam" id="PF13102">
    <property type="entry name" value="Phage_int_SAM_5"/>
    <property type="match status" value="1"/>
</dbReference>
<dbReference type="Proteomes" id="UP000033035">
    <property type="component" value="Unassembled WGS sequence"/>
</dbReference>
<dbReference type="CDD" id="cd01185">
    <property type="entry name" value="INTN1_C_like"/>
    <property type="match status" value="1"/>
</dbReference>
<evidence type="ECO:0008006" key="9">
    <source>
        <dbReference type="Google" id="ProtNLM"/>
    </source>
</evidence>
<dbReference type="HOGENOM" id="CLU_033139_2_3_10"/>
<accession>A0A0F5JCJ5</accession>
<keyword evidence="8" id="KW-1185">Reference proteome</keyword>
<gene>
    <name evidence="7" type="ORF">HMPREF1536_02619</name>
</gene>
<keyword evidence="3" id="KW-0233">DNA recombination</keyword>
<evidence type="ECO:0000313" key="8">
    <source>
        <dbReference type="Proteomes" id="UP000033035"/>
    </source>
</evidence>
<dbReference type="InterPro" id="IPR025269">
    <property type="entry name" value="SAM-like_dom"/>
</dbReference>
<feature type="domain" description="Core-binding (CB)" evidence="6">
    <location>
        <begin position="119"/>
        <end position="207"/>
    </location>
</feature>
<name>A0A0F5JCJ5_9BACT</name>
<dbReference type="EMBL" id="AQHW01000015">
    <property type="protein sequence ID" value="KKB55162.1"/>
    <property type="molecule type" value="Genomic_DNA"/>
</dbReference>